<comment type="subcellular location">
    <subcellularLocation>
        <location evidence="1">Periplasm</location>
    </subcellularLocation>
</comment>
<comment type="caution">
    <text evidence="10">The sequence shown here is derived from an EMBL/GenBank/DDBJ whole genome shotgun (WGS) entry which is preliminary data.</text>
</comment>
<evidence type="ECO:0000256" key="3">
    <source>
        <dbReference type="ARBA" id="ARBA00022723"/>
    </source>
</evidence>
<name>A0A967EYA0_9PROT</name>
<keyword evidence="4" id="KW-0574">Periplasm</keyword>
<dbReference type="InterPro" id="IPR008972">
    <property type="entry name" value="Cupredoxin"/>
</dbReference>
<feature type="binding site" evidence="7">
    <location>
        <position position="149"/>
    </location>
    <ligand>
        <name>Cu cation</name>
        <dbReference type="ChEBI" id="CHEBI:23378"/>
    </ligand>
</feature>
<evidence type="ECO:0000259" key="9">
    <source>
        <dbReference type="Pfam" id="PF00127"/>
    </source>
</evidence>
<evidence type="ECO:0000256" key="1">
    <source>
        <dbReference type="ARBA" id="ARBA00004418"/>
    </source>
</evidence>
<dbReference type="Pfam" id="PF00127">
    <property type="entry name" value="Copper-bind"/>
    <property type="match status" value="1"/>
</dbReference>
<feature type="binding site" evidence="7">
    <location>
        <position position="108"/>
    </location>
    <ligand>
        <name>Cu cation</name>
        <dbReference type="ChEBI" id="CHEBI:23378"/>
    </ligand>
</feature>
<proteinExistence type="predicted"/>
<keyword evidence="2" id="KW-0813">Transport</keyword>
<dbReference type="SUPFAM" id="SSF49503">
    <property type="entry name" value="Cupredoxins"/>
    <property type="match status" value="1"/>
</dbReference>
<feature type="binding site" evidence="7">
    <location>
        <position position="154"/>
    </location>
    <ligand>
        <name>Cu cation</name>
        <dbReference type="ChEBI" id="CHEBI:23378"/>
    </ligand>
</feature>
<dbReference type="InterPro" id="IPR002386">
    <property type="entry name" value="Amicyanin/Pseudoazurin"/>
</dbReference>
<keyword evidence="3 7" id="KW-0479">Metal-binding</keyword>
<dbReference type="GO" id="GO:0009055">
    <property type="term" value="F:electron transfer activity"/>
    <property type="evidence" value="ECO:0007669"/>
    <property type="project" value="InterPro"/>
</dbReference>
<evidence type="ECO:0000256" key="7">
    <source>
        <dbReference type="PIRSR" id="PIRSR602386-1"/>
    </source>
</evidence>
<comment type="cofactor">
    <cofactor evidence="7">
        <name>Cu cation</name>
        <dbReference type="ChEBI" id="CHEBI:23378"/>
    </cofactor>
    <text evidence="7">Binds 1 copper ion per subunit.</text>
</comment>
<evidence type="ECO:0000313" key="10">
    <source>
        <dbReference type="EMBL" id="NIA69653.1"/>
    </source>
</evidence>
<keyword evidence="5" id="KW-0249">Electron transport</keyword>
<dbReference type="Gene3D" id="2.60.40.420">
    <property type="entry name" value="Cupredoxins - blue copper proteins"/>
    <property type="match status" value="1"/>
</dbReference>
<protein>
    <recommendedName>
        <fullName evidence="9">Blue (type 1) copper domain-containing protein</fullName>
    </recommendedName>
</protein>
<evidence type="ECO:0000256" key="2">
    <source>
        <dbReference type="ARBA" id="ARBA00022448"/>
    </source>
</evidence>
<dbReference type="GO" id="GO:0005507">
    <property type="term" value="F:copper ion binding"/>
    <property type="evidence" value="ECO:0007669"/>
    <property type="project" value="InterPro"/>
</dbReference>
<keyword evidence="11" id="KW-1185">Reference proteome</keyword>
<organism evidence="10 11">
    <name type="scientific">Pelagibius litoralis</name>
    <dbReference type="NCBI Taxonomy" id="374515"/>
    <lineage>
        <taxon>Bacteria</taxon>
        <taxon>Pseudomonadati</taxon>
        <taxon>Pseudomonadota</taxon>
        <taxon>Alphaproteobacteria</taxon>
        <taxon>Rhodospirillales</taxon>
        <taxon>Rhodovibrionaceae</taxon>
        <taxon>Pelagibius</taxon>
    </lineage>
</organism>
<feature type="region of interest" description="Disordered" evidence="8">
    <location>
        <begin position="190"/>
        <end position="230"/>
    </location>
</feature>
<evidence type="ECO:0000256" key="4">
    <source>
        <dbReference type="ARBA" id="ARBA00022764"/>
    </source>
</evidence>
<evidence type="ECO:0000313" key="11">
    <source>
        <dbReference type="Proteomes" id="UP000761264"/>
    </source>
</evidence>
<dbReference type="EMBL" id="JAAQPH010000009">
    <property type="protein sequence ID" value="NIA69653.1"/>
    <property type="molecule type" value="Genomic_DNA"/>
</dbReference>
<dbReference type="Proteomes" id="UP000761264">
    <property type="component" value="Unassembled WGS sequence"/>
</dbReference>
<keyword evidence="6 7" id="KW-0186">Copper</keyword>
<dbReference type="InterPro" id="IPR000923">
    <property type="entry name" value="BlueCu_1"/>
</dbReference>
<reference evidence="10" key="1">
    <citation type="submission" date="2020-03" db="EMBL/GenBank/DDBJ databases">
        <title>Genome of Pelagibius litoralis DSM 21314T.</title>
        <authorList>
            <person name="Wang G."/>
        </authorList>
    </citation>
    <scope>NUCLEOTIDE SEQUENCE</scope>
    <source>
        <strain evidence="10">DSM 21314</strain>
    </source>
</reference>
<accession>A0A967EYA0</accession>
<dbReference type="GO" id="GO:0042597">
    <property type="term" value="C:periplasmic space"/>
    <property type="evidence" value="ECO:0007669"/>
    <property type="project" value="UniProtKB-SubCell"/>
</dbReference>
<evidence type="ECO:0000256" key="8">
    <source>
        <dbReference type="SAM" id="MobiDB-lite"/>
    </source>
</evidence>
<dbReference type="RefSeq" id="WP_167225452.1">
    <property type="nucleotide sequence ID" value="NZ_JAAQPH010000009.1"/>
</dbReference>
<feature type="binding site" evidence="7">
    <location>
        <position position="146"/>
    </location>
    <ligand>
        <name>Cu cation</name>
        <dbReference type="ChEBI" id="CHEBI:23378"/>
    </ligand>
</feature>
<evidence type="ECO:0000256" key="5">
    <source>
        <dbReference type="ARBA" id="ARBA00022982"/>
    </source>
</evidence>
<evidence type="ECO:0000256" key="6">
    <source>
        <dbReference type="ARBA" id="ARBA00023008"/>
    </source>
</evidence>
<feature type="domain" description="Blue (type 1) copper" evidence="9">
    <location>
        <begin position="76"/>
        <end position="160"/>
    </location>
</feature>
<sequence>MQATRLIARRHAASYMILIINRKISTLPATFNQPPTYGHFEMRVVFFVMLMTALMLSADPAKAGQTVRIDQITDTSATAASGMFRFSPNLIWIEAGESVTFLNSRSHHTVHSVPALWPEAVAPVAIAHKPEAIVRFDQEGFYGFTCRRHGQYGMVMLVIVGAPEDRKTFTQKIESMRASKREKTAFNTLIQRSLAGPPPSNRQSRYGKPSKGTGLSRPPSPMQENRLSAY</sequence>
<dbReference type="PRINTS" id="PR00155">
    <property type="entry name" value="AMICYANIN"/>
</dbReference>
<gene>
    <name evidence="10" type="ORF">HBA54_13710</name>
</gene>
<dbReference type="AlphaFoldDB" id="A0A967EYA0"/>